<dbReference type="EMBL" id="JFFR01000014">
    <property type="protein sequence ID" value="KDN28773.1"/>
    <property type="molecule type" value="Genomic_DNA"/>
</dbReference>
<keyword evidence="5" id="KW-1185">Reference proteome</keyword>
<evidence type="ECO:0000313" key="5">
    <source>
        <dbReference type="Proteomes" id="UP000027219"/>
    </source>
</evidence>
<dbReference type="GO" id="GO:0019290">
    <property type="term" value="P:siderophore biosynthetic process"/>
    <property type="evidence" value="ECO:0007669"/>
    <property type="project" value="InterPro"/>
</dbReference>
<dbReference type="InterPro" id="IPR007310">
    <property type="entry name" value="Aerobactin_biosyn_IucA/IucC_N"/>
</dbReference>
<dbReference type="Gene3D" id="1.10.510.40">
    <property type="match status" value="1"/>
</dbReference>
<dbReference type="Proteomes" id="UP000027219">
    <property type="component" value="Unassembled WGS sequence"/>
</dbReference>
<dbReference type="AlphaFoldDB" id="A0A066UX12"/>
<protein>
    <submittedName>
        <fullName evidence="4">Aconitase</fullName>
    </submittedName>
</protein>
<organism evidence="4 5">
    <name type="scientific">Vibrio fortis</name>
    <dbReference type="NCBI Taxonomy" id="212667"/>
    <lineage>
        <taxon>Bacteria</taxon>
        <taxon>Pseudomonadati</taxon>
        <taxon>Pseudomonadota</taxon>
        <taxon>Gammaproteobacteria</taxon>
        <taxon>Vibrionales</taxon>
        <taxon>Vibrionaceae</taxon>
        <taxon>Vibrio</taxon>
    </lineage>
</organism>
<proteinExistence type="inferred from homology"/>
<dbReference type="InterPro" id="IPR043032">
    <property type="entry name" value="PvsD/AcsD-like_thumb_helix"/>
</dbReference>
<name>A0A066UX12_9VIBR</name>
<evidence type="ECO:0000313" key="4">
    <source>
        <dbReference type="EMBL" id="KDN28773.1"/>
    </source>
</evidence>
<evidence type="ECO:0000259" key="2">
    <source>
        <dbReference type="Pfam" id="PF04183"/>
    </source>
</evidence>
<sequence length="621" mass="70581">MLNNHSYPTENRAENKTQINYSQVQLNQEKAQITTIMGVVNCYLREYAIPNKQVDWCFSSASLPQTLKRNFTAKQRVAIHLPQQNQTQESGLLVLPVEYVSSLGKVKLSDSPWSKTAGAGWSKLDATQTLTLLLNYLKQVLMIPFNHELIEQMQNSLLVTEQFLNADSTLQQHNAFIASEQSLLWGHTFHPTPKSRSGVSMDDLLACSPEVGAKVPLYWFEVEAALLDILRSDTRTSPKAMLEQLAPKESDSESKLLYPCHPWESYTLLQNPAVQRAIEQGKITPLGLGGDKLLPTSSVRTLYHPDMEWFAKFSINVRLTNCVRKNAWYELDSAVQLTSILRSIKESEQLRNPIFKVMSEPYATTLNLESIAGQEPNDIIKARESFGILYRENFTLSETDVLQPTLAGSLFAYDREGNSCIATQLKHKAKATQSQYESVATLWFERYLHCLVPGVFNYYFKHGVAFEPHLQNTLIGFEQGMPCCVWIRDLEGTKLLPEFWPSETLQQLSERARQSVYYSREQGWNRIGYCTFINNISEAIFFIAEGDAKLEETLWELLKESIVRWQSINGKQPELVALLDGGFFPSKNNFTTRLMQNADKESGYTLIATPWATLNTGENHD</sequence>
<gene>
    <name evidence="4" type="ORF">VFDL14_00420</name>
</gene>
<reference evidence="4 5" key="1">
    <citation type="submission" date="2014-02" db="EMBL/GenBank/DDBJ databases">
        <title>Vibrio fortis Dalian14 Genome Sequencing.</title>
        <authorList>
            <person name="Wang Y."/>
            <person name="Song L."/>
            <person name="Liu G."/>
            <person name="Ding J."/>
        </authorList>
    </citation>
    <scope>NUCLEOTIDE SEQUENCE [LARGE SCALE GENOMIC DNA]</scope>
    <source>
        <strain evidence="4 5">Dalian14</strain>
    </source>
</reference>
<dbReference type="PANTHER" id="PTHR34384:SF5">
    <property type="entry name" value="L-2,3-DIAMINOPROPANOATE--CITRATE LIGASE"/>
    <property type="match status" value="1"/>
</dbReference>
<evidence type="ECO:0000259" key="3">
    <source>
        <dbReference type="Pfam" id="PF06276"/>
    </source>
</evidence>
<feature type="domain" description="Aerobactin siderophore biosynthesis IucA/IucC-like C-terminal" evidence="3">
    <location>
        <begin position="442"/>
        <end position="600"/>
    </location>
</feature>
<evidence type="ECO:0000256" key="1">
    <source>
        <dbReference type="ARBA" id="ARBA00007832"/>
    </source>
</evidence>
<dbReference type="Pfam" id="PF06276">
    <property type="entry name" value="FhuF"/>
    <property type="match status" value="1"/>
</dbReference>
<accession>A0A066UX12</accession>
<dbReference type="GO" id="GO:0016881">
    <property type="term" value="F:acid-amino acid ligase activity"/>
    <property type="evidence" value="ECO:0007669"/>
    <property type="project" value="UniProtKB-ARBA"/>
</dbReference>
<dbReference type="Gene3D" id="1.10.150.640">
    <property type="entry name" value="AcsD, thumb domain, helical bundle"/>
    <property type="match status" value="1"/>
</dbReference>
<dbReference type="InterPro" id="IPR043033">
    <property type="entry name" value="PvsD/AcsD-like_thumb_beta"/>
</dbReference>
<dbReference type="STRING" id="212667.VFDL14_00420"/>
<feature type="domain" description="Aerobactin siderophore biosynthesis IucA/IucC N-terminal" evidence="2">
    <location>
        <begin position="176"/>
        <end position="411"/>
    </location>
</feature>
<dbReference type="PANTHER" id="PTHR34384">
    <property type="entry name" value="L-2,3-DIAMINOPROPANOATE--CITRATE LIGASE"/>
    <property type="match status" value="1"/>
</dbReference>
<comment type="similarity">
    <text evidence="1">Belongs to the IucA/IucC family.</text>
</comment>
<dbReference type="Pfam" id="PF04183">
    <property type="entry name" value="IucA_IucC"/>
    <property type="match status" value="1"/>
</dbReference>
<comment type="caution">
    <text evidence="4">The sequence shown here is derived from an EMBL/GenBank/DDBJ whole genome shotgun (WGS) entry which is preliminary data.</text>
</comment>
<dbReference type="InterPro" id="IPR022770">
    <property type="entry name" value="IucA/IucC-like_C"/>
</dbReference>
<dbReference type="Gene3D" id="2.30.30.1240">
    <property type="entry name" value="AscD, thumb domain, four stranded beta-sheet"/>
    <property type="match status" value="1"/>
</dbReference>
<dbReference type="RefSeq" id="WP_032550986.1">
    <property type="nucleotide sequence ID" value="NZ_JFFR01000014.1"/>
</dbReference>
<dbReference type="InterPro" id="IPR037455">
    <property type="entry name" value="LucA/IucC-like"/>
</dbReference>